<accession>A0A1Y1T9I1</accession>
<dbReference type="EMBL" id="ARYN01000002">
    <property type="protein sequence ID" value="ORL47053.1"/>
    <property type="molecule type" value="Genomic_DNA"/>
</dbReference>
<organism evidence="1 2">
    <name type="scientific">Zunongwangia atlantica 22II14-10F7</name>
    <dbReference type="NCBI Taxonomy" id="1185767"/>
    <lineage>
        <taxon>Bacteria</taxon>
        <taxon>Pseudomonadati</taxon>
        <taxon>Bacteroidota</taxon>
        <taxon>Flavobacteriia</taxon>
        <taxon>Flavobacteriales</taxon>
        <taxon>Flavobacteriaceae</taxon>
        <taxon>Zunongwangia</taxon>
    </lineage>
</organism>
<keyword evidence="2" id="KW-1185">Reference proteome</keyword>
<protein>
    <recommendedName>
        <fullName evidence="3">Lipoprotein</fullName>
    </recommendedName>
</protein>
<dbReference type="PROSITE" id="PS51257">
    <property type="entry name" value="PROKAR_LIPOPROTEIN"/>
    <property type="match status" value="1"/>
</dbReference>
<evidence type="ECO:0000313" key="1">
    <source>
        <dbReference type="EMBL" id="ORL47053.1"/>
    </source>
</evidence>
<comment type="caution">
    <text evidence="1">The sequence shown here is derived from an EMBL/GenBank/DDBJ whole genome shotgun (WGS) entry which is preliminary data.</text>
</comment>
<dbReference type="Proteomes" id="UP000192746">
    <property type="component" value="Unassembled WGS sequence"/>
</dbReference>
<reference evidence="1 2" key="1">
    <citation type="submission" date="2013-04" db="EMBL/GenBank/DDBJ databases">
        <title>Zunongwangia sp. 22II14-10F7 Genome Sequencing.</title>
        <authorList>
            <person name="Lai Q."/>
            <person name="Shao Z."/>
        </authorList>
    </citation>
    <scope>NUCLEOTIDE SEQUENCE [LARGE SCALE GENOMIC DNA]</scope>
    <source>
        <strain evidence="1 2">22II14-10F7</strain>
    </source>
</reference>
<dbReference type="AlphaFoldDB" id="A0A1Y1T9I1"/>
<evidence type="ECO:0000313" key="2">
    <source>
        <dbReference type="Proteomes" id="UP000192746"/>
    </source>
</evidence>
<sequence>MIWLRNFLLVAGFILVSCNPNYLKYKEVLKEYSLLIEYGKYQNGNPINYPFELKIQELNTDKTEYLIHFTKEDTLVRIRYLIQNDSVNQEINYYYKNQKLKVCTFQDKTLETSSHHFYIKGKLEKTQLKLCKDISSHYLYFAKGLKFQDIFIENQTNEN</sequence>
<gene>
    <name evidence="1" type="ORF">IIF7_03516</name>
</gene>
<name>A0A1Y1T9I1_9FLAO</name>
<proteinExistence type="predicted"/>
<dbReference type="STRING" id="1185767.IIF7_03516"/>
<evidence type="ECO:0008006" key="3">
    <source>
        <dbReference type="Google" id="ProtNLM"/>
    </source>
</evidence>